<reference evidence="2" key="1">
    <citation type="submission" date="2022-08" db="UniProtKB">
        <authorList>
            <consortium name="EnsemblMetazoa"/>
        </authorList>
    </citation>
    <scope>IDENTIFICATION</scope>
    <source>
        <strain evidence="2">EBRO</strain>
    </source>
</reference>
<proteinExistence type="predicted"/>
<dbReference type="EnsemblMetazoa" id="AATE013355-RA">
    <property type="protein sequence ID" value="AATE013355-PA.1"/>
    <property type="gene ID" value="AATE013355"/>
</dbReference>
<sequence>MPRCYIVKKQQPPAVSSAYRNRTAATGTTAVVPAKTGNHHHQQQQQQHQTTARQVLAVNGKATAHGKQVEAATVRNGSRVRVVTRAKGGGCSSNSSSSSSALGNVIVKSNSVTVGKETTGSGAGAGGANGSNLVILNSVSVISGGPGAGSAVVIDGGKGKVSESAGVVGFTLANAGGVGGGGVGAGGGSGGGIVQRKDDSSGPVSPTEGCVAPIYYTNISENKSAVHAQTESPTDDANEENPPQQFSSLTGRTVKSRCCHRLVAVVR</sequence>
<feature type="region of interest" description="Disordered" evidence="1">
    <location>
        <begin position="225"/>
        <end position="251"/>
    </location>
</feature>
<accession>A0A182J8G0</accession>
<name>A0A182J8G0_ANOAO</name>
<dbReference type="AlphaFoldDB" id="A0A182J8G0"/>
<organism evidence="2">
    <name type="scientific">Anopheles atroparvus</name>
    <name type="common">European mosquito</name>
    <dbReference type="NCBI Taxonomy" id="41427"/>
    <lineage>
        <taxon>Eukaryota</taxon>
        <taxon>Metazoa</taxon>
        <taxon>Ecdysozoa</taxon>
        <taxon>Arthropoda</taxon>
        <taxon>Hexapoda</taxon>
        <taxon>Insecta</taxon>
        <taxon>Pterygota</taxon>
        <taxon>Neoptera</taxon>
        <taxon>Endopterygota</taxon>
        <taxon>Diptera</taxon>
        <taxon>Nematocera</taxon>
        <taxon>Culicoidea</taxon>
        <taxon>Culicidae</taxon>
        <taxon>Anophelinae</taxon>
        <taxon>Anopheles</taxon>
    </lineage>
</organism>
<dbReference type="VEuPathDB" id="VectorBase:AATE013355"/>
<feature type="compositionally biased region" description="Polar residues" evidence="1">
    <location>
        <begin position="241"/>
        <end position="251"/>
    </location>
</feature>
<protein>
    <submittedName>
        <fullName evidence="2">Uncharacterized protein</fullName>
    </submittedName>
</protein>
<evidence type="ECO:0000256" key="1">
    <source>
        <dbReference type="SAM" id="MobiDB-lite"/>
    </source>
</evidence>
<evidence type="ECO:0000313" key="2">
    <source>
        <dbReference type="EnsemblMetazoa" id="AATE013355-PA.1"/>
    </source>
</evidence>